<sequence>MPADTVTATVRSRMMAGIKGKNTRPELIIRSALHRRGFRFRLHRKDLPGKPDLVFSGRGAVIFVHGCFWHGHDCHLFRWPKSREEFWRGKIGKNMERDRVQYKTLIETGWRIGTVWECALKGKNRLPFENVVDQCAMWLKSDIRTLEVSGDKTRATV</sequence>
<dbReference type="Pfam" id="PF03852">
    <property type="entry name" value="Vsr"/>
    <property type="match status" value="1"/>
</dbReference>
<dbReference type="GO" id="GO:0004519">
    <property type="term" value="F:endonuclease activity"/>
    <property type="evidence" value="ECO:0007669"/>
    <property type="project" value="UniProtKB-KW"/>
</dbReference>
<evidence type="ECO:0000256" key="6">
    <source>
        <dbReference type="ARBA" id="ARBA00029466"/>
    </source>
</evidence>
<dbReference type="SUPFAM" id="SSF52980">
    <property type="entry name" value="Restriction endonuclease-like"/>
    <property type="match status" value="1"/>
</dbReference>
<reference evidence="7 8" key="1">
    <citation type="submission" date="2017-07" db="EMBL/GenBank/DDBJ databases">
        <title>Genome Sequence of Sulfitobacter pseudonitzschiae Strain SMR1 Isolated from a culture of the Diatom Skeletonema marinoi.</title>
        <authorList>
            <person name="Topel M."/>
            <person name="Pinder M.I.M."/>
            <person name="Johansson O.N."/>
            <person name="Kourtchenko O."/>
            <person name="Godhe A."/>
            <person name="Clarke A.K."/>
        </authorList>
    </citation>
    <scope>NUCLEOTIDE SEQUENCE [LARGE SCALE GENOMIC DNA]</scope>
    <source>
        <strain evidence="7 8">SMR1</strain>
        <plasmid evidence="7 8">pSMR1-3</plasmid>
    </source>
</reference>
<dbReference type="KEGG" id="spse:SULPSESMR1_04449"/>
<dbReference type="REBASE" id="196828">
    <property type="entry name" value="V.SpsSMR1ORF4448P"/>
</dbReference>
<organism evidence="7 8">
    <name type="scientific">Pseudosulfitobacter pseudonitzschiae</name>
    <dbReference type="NCBI Taxonomy" id="1402135"/>
    <lineage>
        <taxon>Bacteria</taxon>
        <taxon>Pseudomonadati</taxon>
        <taxon>Pseudomonadota</taxon>
        <taxon>Alphaproteobacteria</taxon>
        <taxon>Rhodobacterales</taxon>
        <taxon>Roseobacteraceae</taxon>
        <taxon>Pseudosulfitobacter</taxon>
    </lineage>
</organism>
<dbReference type="RefSeq" id="WP_089423174.1">
    <property type="nucleotide sequence ID" value="NZ_JBMGNR010000002.1"/>
</dbReference>
<dbReference type="GO" id="GO:0016787">
    <property type="term" value="F:hydrolase activity"/>
    <property type="evidence" value="ECO:0007669"/>
    <property type="project" value="UniProtKB-KW"/>
</dbReference>
<geneLocation type="plasmid" evidence="7 8">
    <name>pSMR1-3</name>
</geneLocation>
<dbReference type="NCBIfam" id="TIGR00632">
    <property type="entry name" value="vsr"/>
    <property type="match status" value="1"/>
</dbReference>
<evidence type="ECO:0000313" key="7">
    <source>
        <dbReference type="EMBL" id="ASM75170.1"/>
    </source>
</evidence>
<name>A0A221K8I3_9RHOB</name>
<dbReference type="EC" id="3.1.-.-" evidence="7"/>
<dbReference type="InterPro" id="IPR011335">
    <property type="entry name" value="Restrct_endonuc-II-like"/>
</dbReference>
<dbReference type="InterPro" id="IPR004603">
    <property type="entry name" value="DNA_mismatch_endonuc_vsr"/>
</dbReference>
<comment type="similarity">
    <text evidence="6">Belongs to the Vsr family.</text>
</comment>
<evidence type="ECO:0000256" key="2">
    <source>
        <dbReference type="ARBA" id="ARBA00022759"/>
    </source>
</evidence>
<dbReference type="EMBL" id="CP022418">
    <property type="protein sequence ID" value="ASM75170.1"/>
    <property type="molecule type" value="Genomic_DNA"/>
</dbReference>
<keyword evidence="5" id="KW-0234">DNA repair</keyword>
<evidence type="ECO:0000256" key="5">
    <source>
        <dbReference type="ARBA" id="ARBA00023204"/>
    </source>
</evidence>
<evidence type="ECO:0000313" key="8">
    <source>
        <dbReference type="Proteomes" id="UP000199754"/>
    </source>
</evidence>
<proteinExistence type="inferred from homology"/>
<keyword evidence="8" id="KW-1185">Reference proteome</keyword>
<dbReference type="GO" id="GO:0006298">
    <property type="term" value="P:mismatch repair"/>
    <property type="evidence" value="ECO:0007669"/>
    <property type="project" value="InterPro"/>
</dbReference>
<keyword evidence="4 7" id="KW-0378">Hydrolase</keyword>
<evidence type="ECO:0000256" key="1">
    <source>
        <dbReference type="ARBA" id="ARBA00022722"/>
    </source>
</evidence>
<dbReference type="Proteomes" id="UP000199754">
    <property type="component" value="Plasmid pSMR1-3"/>
</dbReference>
<dbReference type="Gene3D" id="3.40.960.10">
    <property type="entry name" value="VSR Endonuclease"/>
    <property type="match status" value="1"/>
</dbReference>
<dbReference type="CDD" id="cd00221">
    <property type="entry name" value="Vsr"/>
    <property type="match status" value="1"/>
</dbReference>
<evidence type="ECO:0000256" key="4">
    <source>
        <dbReference type="ARBA" id="ARBA00022801"/>
    </source>
</evidence>
<dbReference type="AlphaFoldDB" id="A0A221K8I3"/>
<evidence type="ECO:0000256" key="3">
    <source>
        <dbReference type="ARBA" id="ARBA00022763"/>
    </source>
</evidence>
<keyword evidence="3" id="KW-0227">DNA damage</keyword>
<keyword evidence="2" id="KW-0255">Endonuclease</keyword>
<gene>
    <name evidence="7" type="primary">vsr</name>
    <name evidence="7" type="ORF">SULPSESMR1_04449</name>
</gene>
<accession>A0A221K8I3</accession>
<keyword evidence="7" id="KW-0614">Plasmid</keyword>
<keyword evidence="1" id="KW-0540">Nuclease</keyword>
<protein>
    <submittedName>
        <fullName evidence="7">Very short patch repair protein</fullName>
        <ecNumber evidence="7">3.1.-.-</ecNumber>
    </submittedName>
</protein>
<dbReference type="OrthoDB" id="9801520at2"/>